<name>A0A6A6RRY6_9PLEO</name>
<dbReference type="OrthoDB" id="5390at2759"/>
<evidence type="ECO:0000313" key="5">
    <source>
        <dbReference type="EMBL" id="KAF2637401.1"/>
    </source>
</evidence>
<proteinExistence type="inferred from homology"/>
<dbReference type="GO" id="GO:0034456">
    <property type="term" value="C:UTP-C complex"/>
    <property type="evidence" value="ECO:0007669"/>
    <property type="project" value="TreeGrafter"/>
</dbReference>
<evidence type="ECO:0008006" key="7">
    <source>
        <dbReference type="Google" id="ProtNLM"/>
    </source>
</evidence>
<evidence type="ECO:0000256" key="1">
    <source>
        <dbReference type="ARBA" id="ARBA00006110"/>
    </source>
</evidence>
<feature type="compositionally biased region" description="Basic and acidic residues" evidence="2">
    <location>
        <begin position="121"/>
        <end position="138"/>
    </location>
</feature>
<dbReference type="AlphaFoldDB" id="A0A6A6RRY6"/>
<organism evidence="5 6">
    <name type="scientific">Massarina eburnea CBS 473.64</name>
    <dbReference type="NCBI Taxonomy" id="1395130"/>
    <lineage>
        <taxon>Eukaryota</taxon>
        <taxon>Fungi</taxon>
        <taxon>Dikarya</taxon>
        <taxon>Ascomycota</taxon>
        <taxon>Pezizomycotina</taxon>
        <taxon>Dothideomycetes</taxon>
        <taxon>Pleosporomycetidae</taxon>
        <taxon>Pleosporales</taxon>
        <taxon>Massarineae</taxon>
        <taxon>Massarinaceae</taxon>
        <taxon>Massarina</taxon>
    </lineage>
</organism>
<dbReference type="GO" id="GO:0032545">
    <property type="term" value="C:CURI complex"/>
    <property type="evidence" value="ECO:0007669"/>
    <property type="project" value="TreeGrafter"/>
</dbReference>
<keyword evidence="6" id="KW-1185">Reference proteome</keyword>
<evidence type="ECO:0000313" key="6">
    <source>
        <dbReference type="Proteomes" id="UP000799753"/>
    </source>
</evidence>
<feature type="domain" description="Rrp7 RRM-like N-terminal" evidence="4">
    <location>
        <begin position="17"/>
        <end position="90"/>
    </location>
</feature>
<dbReference type="Proteomes" id="UP000799753">
    <property type="component" value="Unassembled WGS sequence"/>
</dbReference>
<dbReference type="PANTHER" id="PTHR13191:SF0">
    <property type="entry name" value="RIBOSOMAL RNA-PROCESSING PROTEIN 7 HOMOLOG A-RELATED"/>
    <property type="match status" value="1"/>
</dbReference>
<protein>
    <recommendedName>
        <fullName evidence="7">RRM domain-containing protein</fullName>
    </recommendedName>
</protein>
<dbReference type="Gene3D" id="6.10.250.1770">
    <property type="match status" value="1"/>
</dbReference>
<evidence type="ECO:0000259" key="4">
    <source>
        <dbReference type="Pfam" id="PF17799"/>
    </source>
</evidence>
<evidence type="ECO:0000259" key="3">
    <source>
        <dbReference type="Pfam" id="PF12923"/>
    </source>
</evidence>
<dbReference type="Pfam" id="PF17799">
    <property type="entry name" value="RRM_Rrp7"/>
    <property type="match status" value="1"/>
</dbReference>
<feature type="region of interest" description="Disordered" evidence="2">
    <location>
        <begin position="298"/>
        <end position="336"/>
    </location>
</feature>
<reference evidence="5" key="1">
    <citation type="journal article" date="2020" name="Stud. Mycol.">
        <title>101 Dothideomycetes genomes: a test case for predicting lifestyles and emergence of pathogens.</title>
        <authorList>
            <person name="Haridas S."/>
            <person name="Albert R."/>
            <person name="Binder M."/>
            <person name="Bloem J."/>
            <person name="Labutti K."/>
            <person name="Salamov A."/>
            <person name="Andreopoulos B."/>
            <person name="Baker S."/>
            <person name="Barry K."/>
            <person name="Bills G."/>
            <person name="Bluhm B."/>
            <person name="Cannon C."/>
            <person name="Castanera R."/>
            <person name="Culley D."/>
            <person name="Daum C."/>
            <person name="Ezra D."/>
            <person name="Gonzalez J."/>
            <person name="Henrissat B."/>
            <person name="Kuo A."/>
            <person name="Liang C."/>
            <person name="Lipzen A."/>
            <person name="Lutzoni F."/>
            <person name="Magnuson J."/>
            <person name="Mondo S."/>
            <person name="Nolan M."/>
            <person name="Ohm R."/>
            <person name="Pangilinan J."/>
            <person name="Park H.-J."/>
            <person name="Ramirez L."/>
            <person name="Alfaro M."/>
            <person name="Sun H."/>
            <person name="Tritt A."/>
            <person name="Yoshinaga Y."/>
            <person name="Zwiers L.-H."/>
            <person name="Turgeon B."/>
            <person name="Goodwin S."/>
            <person name="Spatafora J."/>
            <person name="Crous P."/>
            <person name="Grigoriev I."/>
        </authorList>
    </citation>
    <scope>NUCLEOTIDE SEQUENCE</scope>
    <source>
        <strain evidence="5">CBS 473.64</strain>
    </source>
</reference>
<dbReference type="Pfam" id="PF12923">
    <property type="entry name" value="RRP7"/>
    <property type="match status" value="1"/>
</dbReference>
<dbReference type="InterPro" id="IPR040446">
    <property type="entry name" value="RRP7"/>
</dbReference>
<dbReference type="GO" id="GO:0006364">
    <property type="term" value="P:rRNA processing"/>
    <property type="evidence" value="ECO:0007669"/>
    <property type="project" value="TreeGrafter"/>
</dbReference>
<dbReference type="InterPro" id="IPR040447">
    <property type="entry name" value="RRM_Rrp7"/>
</dbReference>
<feature type="region of interest" description="Disordered" evidence="2">
    <location>
        <begin position="110"/>
        <end position="140"/>
    </location>
</feature>
<gene>
    <name evidence="5" type="ORF">P280DRAFT_433094</name>
</gene>
<feature type="domain" description="Ribosomal RNA-processing protein 7 C-terminal" evidence="3">
    <location>
        <begin position="215"/>
        <end position="332"/>
    </location>
</feature>
<dbReference type="GO" id="GO:0000028">
    <property type="term" value="P:ribosomal small subunit assembly"/>
    <property type="evidence" value="ECO:0007669"/>
    <property type="project" value="TreeGrafter"/>
</dbReference>
<sequence>MKSSDAPKRKPPTKVGTFTILPLTLPTLSGLASAQTETHHYLYVQPHAPPHPTSSSARSLFMTNIPPDATETNIRALFNDQLGGVKVEGVEFESAIPGLPVHKRWKGGVAPGAMAGIKRKREGEEAKRSDGKDGREDSEVVAEGVVEDEKSTLPRTWGGEVRASGSTAVVVFVDRESLSGAWKEVRRVVKQGVEVRWKAGEGVGVGRYKTHATLQYPSPTHLTTTTAAYLAQFDTIQTLRNRMLAKSRSVADEDGFITVTRGGGRTAPAARLELVEQKRDELEERKKKNAVKDDFYRFQNREKRKEEESRLRRGFEKDRQRVLEMRERRGRVVPER</sequence>
<dbReference type="PANTHER" id="PTHR13191">
    <property type="entry name" value="RIBOSOMAL RNA PROCESSING PROTEIN 7-RELATED"/>
    <property type="match status" value="1"/>
</dbReference>
<evidence type="ECO:0000256" key="2">
    <source>
        <dbReference type="SAM" id="MobiDB-lite"/>
    </source>
</evidence>
<dbReference type="InterPro" id="IPR024326">
    <property type="entry name" value="RRP7_C"/>
</dbReference>
<dbReference type="EMBL" id="MU006793">
    <property type="protein sequence ID" value="KAF2637401.1"/>
    <property type="molecule type" value="Genomic_DNA"/>
</dbReference>
<accession>A0A6A6RRY6</accession>
<comment type="similarity">
    <text evidence="1">Belongs to the RRP7 family.</text>
</comment>